<comment type="subcellular location">
    <subcellularLocation>
        <location evidence="2">Chromosome</location>
        <location evidence="2">Centromere</location>
    </subcellularLocation>
    <subcellularLocation>
        <location evidence="1">Nucleus</location>
    </subcellularLocation>
</comment>
<gene>
    <name evidence="11" type="ORF">D4764_09G0009580</name>
</gene>
<feature type="compositionally biased region" description="Polar residues" evidence="10">
    <location>
        <begin position="88"/>
        <end position="99"/>
    </location>
</feature>
<evidence type="ECO:0000256" key="4">
    <source>
        <dbReference type="ARBA" id="ARBA00016402"/>
    </source>
</evidence>
<evidence type="ECO:0000256" key="7">
    <source>
        <dbReference type="ARBA" id="ARBA00023242"/>
    </source>
</evidence>
<comment type="similarity">
    <text evidence="3">Belongs to the CENP-U/AME1 family.</text>
</comment>
<dbReference type="InterPro" id="IPR025214">
    <property type="entry name" value="CENP-U"/>
</dbReference>
<feature type="region of interest" description="Disordered" evidence="10">
    <location>
        <begin position="344"/>
        <end position="409"/>
    </location>
</feature>
<evidence type="ECO:0000256" key="3">
    <source>
        <dbReference type="ARBA" id="ARBA00010440"/>
    </source>
</evidence>
<keyword evidence="5" id="KW-0158">Chromosome</keyword>
<dbReference type="Pfam" id="PF13097">
    <property type="entry name" value="CENP-U"/>
    <property type="match status" value="1"/>
</dbReference>
<keyword evidence="8" id="KW-0137">Centromere</keyword>
<feature type="compositionally biased region" description="Basic and acidic residues" evidence="10">
    <location>
        <begin position="376"/>
        <end position="406"/>
    </location>
</feature>
<feature type="region of interest" description="Disordered" evidence="10">
    <location>
        <begin position="55"/>
        <end position="138"/>
    </location>
</feature>
<feature type="region of interest" description="Disordered" evidence="10">
    <location>
        <begin position="227"/>
        <end position="250"/>
    </location>
</feature>
<evidence type="ECO:0000256" key="8">
    <source>
        <dbReference type="ARBA" id="ARBA00023328"/>
    </source>
</evidence>
<dbReference type="PANTHER" id="PTHR32222">
    <property type="entry name" value="CENTROMERE PROTEIN U"/>
    <property type="match status" value="1"/>
</dbReference>
<evidence type="ECO:0000256" key="5">
    <source>
        <dbReference type="ARBA" id="ARBA00022454"/>
    </source>
</evidence>
<evidence type="ECO:0000256" key="10">
    <source>
        <dbReference type="SAM" id="MobiDB-lite"/>
    </source>
</evidence>
<evidence type="ECO:0000256" key="6">
    <source>
        <dbReference type="ARBA" id="ARBA00023054"/>
    </source>
</evidence>
<evidence type="ECO:0000313" key="12">
    <source>
        <dbReference type="Proteomes" id="UP000324091"/>
    </source>
</evidence>
<dbReference type="GO" id="GO:0000775">
    <property type="term" value="C:chromosome, centromeric region"/>
    <property type="evidence" value="ECO:0007669"/>
    <property type="project" value="UniProtKB-SubCell"/>
</dbReference>
<organism evidence="11 12">
    <name type="scientific">Takifugu flavidus</name>
    <name type="common">sansaifugu</name>
    <dbReference type="NCBI Taxonomy" id="433684"/>
    <lineage>
        <taxon>Eukaryota</taxon>
        <taxon>Metazoa</taxon>
        <taxon>Chordata</taxon>
        <taxon>Craniata</taxon>
        <taxon>Vertebrata</taxon>
        <taxon>Euteleostomi</taxon>
        <taxon>Actinopterygii</taxon>
        <taxon>Neopterygii</taxon>
        <taxon>Teleostei</taxon>
        <taxon>Neoteleostei</taxon>
        <taxon>Acanthomorphata</taxon>
        <taxon>Eupercaria</taxon>
        <taxon>Tetraodontiformes</taxon>
        <taxon>Tetradontoidea</taxon>
        <taxon>Tetraodontidae</taxon>
        <taxon>Takifugu</taxon>
    </lineage>
</organism>
<evidence type="ECO:0000256" key="1">
    <source>
        <dbReference type="ARBA" id="ARBA00004123"/>
    </source>
</evidence>
<name>A0A5C6MMQ0_9TELE</name>
<evidence type="ECO:0000256" key="2">
    <source>
        <dbReference type="ARBA" id="ARBA00004584"/>
    </source>
</evidence>
<dbReference type="GO" id="GO:0005634">
    <property type="term" value="C:nucleus"/>
    <property type="evidence" value="ECO:0007669"/>
    <property type="project" value="UniProtKB-SubCell"/>
</dbReference>
<protein>
    <recommendedName>
        <fullName evidence="4">Centromere protein U</fullName>
    </recommendedName>
    <alternativeName>
        <fullName evidence="9">MLF1-interacting protein</fullName>
    </alternativeName>
</protein>
<proteinExistence type="inferred from homology"/>
<evidence type="ECO:0000313" key="11">
    <source>
        <dbReference type="EMBL" id="TWW55908.1"/>
    </source>
</evidence>
<dbReference type="EMBL" id="RHFK02000022">
    <property type="protein sequence ID" value="TWW55908.1"/>
    <property type="molecule type" value="Genomic_DNA"/>
</dbReference>
<evidence type="ECO:0000256" key="9">
    <source>
        <dbReference type="ARBA" id="ARBA00031456"/>
    </source>
</evidence>
<reference evidence="11 12" key="1">
    <citation type="submission" date="2019-04" db="EMBL/GenBank/DDBJ databases">
        <title>Chromosome genome assembly for Takifugu flavidus.</title>
        <authorList>
            <person name="Xiao S."/>
        </authorList>
    </citation>
    <scope>NUCLEOTIDE SEQUENCE [LARGE SCALE GENOMIC DNA]</scope>
    <source>
        <strain evidence="11">HTHZ2018</strain>
        <tissue evidence="11">Muscle</tissue>
    </source>
</reference>
<keyword evidence="7" id="KW-0539">Nucleus</keyword>
<keyword evidence="12" id="KW-1185">Reference proteome</keyword>
<dbReference type="AlphaFoldDB" id="A0A5C6MMQ0"/>
<accession>A0A5C6MMQ0</accession>
<sequence>MQKDLDSPNLSTVEKASFLEGLQLHGGHRLHSTALEEHLNELEGDCAHEEHAERREYPHMSKAGAASQTQEAKRSRRSRIAAGIMSEEGSQPESHSQLVPSGRKKKASPRRASELRSVKTQKKRWQREPGTPKSKKARTRLLTAGVSMSTMETQEVSEAIKLPKRDQQHVVAAVDGVRRKDSLEPRLLEEPCLHRRDLEVGGLVLTDLSEIPTVMFGGAKVWPLQQGDSGAAGVSQGHGPSSTSEDEVPHKDLSGVRKEDCMHRHEAIVIELLFIPTCIGFQIPAPKKARMWTSTDGAASRKNASGRWRTRQQDLLQAFMNPNMECFYSFWFWLKGCQPSSERTAASSEEARGRAGSERVLGLHRPLQGDPPADGRLGRGGEGRERRGEEEKKKEEEKRGEGEERTLSTIQKSVESNIVSQSINRFSSIVEEQLQEKICNTKNLQVLKQRNAQMKYVGQTKTQRLLDTKYELMRYRMSLSLFLSLSGDACSFCSQSETLHHLFVQCPRLEGLFGQQQRAERQTFLLQKQKTQLELRLWDLRKGRAFLHHLTQLNRQYLDWRHQNSEENEMYGASSLPALVQEVNHLRSTEAQLRRINNQLEKLTEQ</sequence>
<keyword evidence="6" id="KW-0175">Coiled coil</keyword>
<dbReference type="PANTHER" id="PTHR32222:SF1">
    <property type="entry name" value="CENTROMERE PROTEIN U"/>
    <property type="match status" value="1"/>
</dbReference>
<comment type="caution">
    <text evidence="11">The sequence shown here is derived from an EMBL/GenBank/DDBJ whole genome shotgun (WGS) entry which is preliminary data.</text>
</comment>
<dbReference type="Proteomes" id="UP000324091">
    <property type="component" value="Chromosome 9"/>
</dbReference>